<evidence type="ECO:0000313" key="2">
    <source>
        <dbReference type="Proteomes" id="UP000008090"/>
    </source>
</evidence>
<dbReference type="KEGG" id="vg:5076206"/>
<dbReference type="EMBL" id="EF057797">
    <property type="protein sequence ID" value="AAS38510.1"/>
    <property type="molecule type" value="Genomic_DNA"/>
</dbReference>
<sequence>MNKNMVYFGLVVVAVVLYLVFSGSNPYKKAVDHLELAYLNAYSGQQGYSVRCQYKEVDGRHWVLCTSTPAKNAGLWQVTGTDGQFEYLASNGKALTAMERFQGSEFRRNPDSSQISAALAAFN</sequence>
<dbReference type="Proteomes" id="UP000008090">
    <property type="component" value="Segment"/>
</dbReference>
<reference evidence="1 2" key="1">
    <citation type="journal article" date="2009" name="Appl. Environ. Microbiol.">
        <title>Characterization of a new plasmid-like prophage in a pandemic Vibrio parahaemolyticus O3:K6 strain.</title>
        <authorList>
            <person name="Lan S.F."/>
            <person name="Huang C.H."/>
            <person name="Chang C.H."/>
            <person name="Liao W.C."/>
            <person name="Lin I.H."/>
            <person name="Jian W.N."/>
            <person name="Wu Y.G."/>
            <person name="Chen S.Y."/>
            <person name="Wong H.C."/>
        </authorList>
    </citation>
    <scope>NUCLEOTIDE SEQUENCE [LARGE SCALE GENOMIC DNA]</scope>
</reference>
<name>Q6R4U6_9CAUD</name>
<dbReference type="GeneID" id="5076206"/>
<protein>
    <submittedName>
        <fullName evidence="1">Uncharacterized protein</fullName>
    </submittedName>
</protein>
<proteinExistence type="predicted"/>
<dbReference type="RefSeq" id="YP_001039879.1">
    <property type="nucleotide sequence ID" value="NC_009016.1"/>
</dbReference>
<keyword evidence="2" id="KW-1185">Reference proteome</keyword>
<accession>Q6R4U6</accession>
<organism evidence="1 2">
    <name type="scientific">Vibrio phage VP882</name>
    <dbReference type="NCBI Taxonomy" id="2913982"/>
    <lineage>
        <taxon>Viruses</taxon>
        <taxon>Duplodnaviria</taxon>
        <taxon>Heunggongvirae</taxon>
        <taxon>Uroviricota</taxon>
        <taxon>Caudoviricetes</taxon>
        <taxon>Hapunavirus</taxon>
        <taxon>Hapunavirus VP882</taxon>
    </lineage>
</organism>
<evidence type="ECO:0000313" key="1">
    <source>
        <dbReference type="EMBL" id="AAS38510.1"/>
    </source>
</evidence>